<evidence type="ECO:0000256" key="2">
    <source>
        <dbReference type="ARBA" id="ARBA00008520"/>
    </source>
</evidence>
<dbReference type="Pfam" id="PF13416">
    <property type="entry name" value="SBP_bac_8"/>
    <property type="match status" value="1"/>
</dbReference>
<dbReference type="eggNOG" id="COG1653">
    <property type="taxonomic scope" value="Bacteria"/>
</dbReference>
<accession>I7IVH9</accession>
<evidence type="ECO:0000256" key="3">
    <source>
        <dbReference type="ARBA" id="ARBA00022448"/>
    </source>
</evidence>
<dbReference type="InterPro" id="IPR050490">
    <property type="entry name" value="Bact_solute-bd_prot1"/>
</dbReference>
<protein>
    <submittedName>
        <fullName evidence="6">Sugar ABC superfamily ATP binding cassette transporter, binding protein</fullName>
    </submittedName>
</protein>
<feature type="signal peptide" evidence="5">
    <location>
        <begin position="1"/>
        <end position="21"/>
    </location>
</feature>
<dbReference type="PANTHER" id="PTHR43649">
    <property type="entry name" value="ARABINOSE-BINDING PROTEIN-RELATED"/>
    <property type="match status" value="1"/>
</dbReference>
<dbReference type="SUPFAM" id="SSF53850">
    <property type="entry name" value="Periplasmic binding protein-like II"/>
    <property type="match status" value="1"/>
</dbReference>
<dbReference type="OrthoDB" id="9795467at2"/>
<dbReference type="GeneID" id="82846740"/>
<evidence type="ECO:0000256" key="5">
    <source>
        <dbReference type="SAM" id="SignalP"/>
    </source>
</evidence>
<dbReference type="Gene3D" id="3.40.190.10">
    <property type="entry name" value="Periplasmic binding protein-like II"/>
    <property type="match status" value="1"/>
</dbReference>
<dbReference type="GO" id="GO:0030313">
    <property type="term" value="C:cell envelope"/>
    <property type="evidence" value="ECO:0007669"/>
    <property type="project" value="UniProtKB-SubCell"/>
</dbReference>
<comment type="subcellular location">
    <subcellularLocation>
        <location evidence="1">Cell envelope</location>
    </subcellularLocation>
</comment>
<organism evidence="6 7">
    <name type="scientific">Lactobacillus hominis DSM 23910 = CRBIP 24.179</name>
    <dbReference type="NCBI Taxonomy" id="1423758"/>
    <lineage>
        <taxon>Bacteria</taxon>
        <taxon>Bacillati</taxon>
        <taxon>Bacillota</taxon>
        <taxon>Bacilli</taxon>
        <taxon>Lactobacillales</taxon>
        <taxon>Lactobacillaceae</taxon>
        <taxon>Lactobacillus</taxon>
    </lineage>
</organism>
<dbReference type="PANTHER" id="PTHR43649:SF31">
    <property type="entry name" value="SN-GLYCEROL-3-PHOSPHATE-BINDING PERIPLASMIC PROTEIN UGPB"/>
    <property type="match status" value="1"/>
</dbReference>
<comment type="caution">
    <text evidence="6">The sequence shown here is derived from an EMBL/GenBank/DDBJ whole genome shotgun (WGS) entry which is preliminary data.</text>
</comment>
<dbReference type="InterPro" id="IPR006059">
    <property type="entry name" value="SBP"/>
</dbReference>
<comment type="similarity">
    <text evidence="2">Belongs to the bacterial solute-binding protein 1 family.</text>
</comment>
<dbReference type="PROSITE" id="PS51257">
    <property type="entry name" value="PROKAR_LIPOPROTEIN"/>
    <property type="match status" value="1"/>
</dbReference>
<dbReference type="Proteomes" id="UP000009320">
    <property type="component" value="Unassembled WGS sequence"/>
</dbReference>
<dbReference type="AlphaFoldDB" id="I7IVH9"/>
<evidence type="ECO:0000313" key="7">
    <source>
        <dbReference type="Proteomes" id="UP000009320"/>
    </source>
</evidence>
<dbReference type="RefSeq" id="WP_008470250.1">
    <property type="nucleotide sequence ID" value="NZ_AYZP01000011.1"/>
</dbReference>
<sequence>MKFSKKLTAIAVAALAMLGTAACSNNGGSNSDSNAKIPTKISKKTTVVFWHAMTGAQEKTLKSLTSDFEKKNPNIKIKLENQGKYPDLQAKINSTLQSPNNLPTITQAYPGWLLDAANAKRLVDMTPYINNSKIGWGSAKKSDIREELLKGAQIKGTQYGIPFNKSVEMLTYNKDLLDKYGVKVPTNMKELKSAAQTIYKKSNGKVVGAGFDSLSNYYVLGMKDRGVNFSKNINFTGSDSKSVINYYADGIKKGYFETAGSAGYLSGDFSNQKIAMFVGTSAGEGFVKMGVGNKFQYGVAPRPSKYNMQQGTDIYMFNKGTADQKAAAFMFIKYLLGKDQQLTWANKTGYIPVTNAVINSSQYKNSTKTKVPAQLNKAMKHLYSVPVVKNSNAAYTQLNPIMQSIFAKAKKGQNWNSAIDAGKTKFQSAWNQ</sequence>
<feature type="chain" id="PRO_5038505777" evidence="5">
    <location>
        <begin position="22"/>
        <end position="432"/>
    </location>
</feature>
<dbReference type="PATRIC" id="fig|1423758.3.peg.533"/>
<keyword evidence="3" id="KW-0813">Transport</keyword>
<proteinExistence type="inferred from homology"/>
<evidence type="ECO:0000256" key="4">
    <source>
        <dbReference type="ARBA" id="ARBA00022729"/>
    </source>
</evidence>
<evidence type="ECO:0000256" key="1">
    <source>
        <dbReference type="ARBA" id="ARBA00004196"/>
    </source>
</evidence>
<dbReference type="EMBL" id="CAKE01000003">
    <property type="protein sequence ID" value="CCI81473.1"/>
    <property type="molecule type" value="Genomic_DNA"/>
</dbReference>
<reference evidence="6 7" key="1">
    <citation type="submission" date="2012-06" db="EMBL/GenBank/DDBJ databases">
        <title>Draft Genome Sequence of Lactobacillus hominis Strain CRBIP 24.179T, isolated from human intestine.</title>
        <authorList>
            <person name="Cousin S."/>
            <person name="Ma L."/>
            <person name="Bizet C."/>
            <person name="Loux V."/>
            <person name="Bouchier C."/>
            <person name="Clermont D."/>
            <person name="Creno S."/>
        </authorList>
    </citation>
    <scope>NUCLEOTIDE SEQUENCE [LARGE SCALE GENOMIC DNA]</scope>
    <source>
        <strain evidence="7">CRBIP 24.179T</strain>
    </source>
</reference>
<name>I7IVH9_9LACO</name>
<gene>
    <name evidence="6" type="ORF">BN55_08180</name>
</gene>
<keyword evidence="4 5" id="KW-0732">Signal</keyword>
<dbReference type="STRING" id="1423758.FC41_GL000527"/>
<evidence type="ECO:0000313" key="6">
    <source>
        <dbReference type="EMBL" id="CCI81473.1"/>
    </source>
</evidence>
<keyword evidence="7" id="KW-1185">Reference proteome</keyword>